<proteinExistence type="predicted"/>
<keyword evidence="3" id="KW-1185">Reference proteome</keyword>
<name>A0A3N0GG17_9ACTN</name>
<evidence type="ECO:0000256" key="1">
    <source>
        <dbReference type="SAM" id="MobiDB-lite"/>
    </source>
</evidence>
<gene>
    <name evidence="2" type="ORF">EFL26_23490</name>
</gene>
<dbReference type="EMBL" id="RJSF01000049">
    <property type="protein sequence ID" value="RNM11112.1"/>
    <property type="molecule type" value="Genomic_DNA"/>
</dbReference>
<dbReference type="AlphaFoldDB" id="A0A3N0GG17"/>
<reference evidence="2 3" key="1">
    <citation type="submission" date="2018-11" db="EMBL/GenBank/DDBJ databases">
        <authorList>
            <person name="Li F."/>
        </authorList>
    </citation>
    <scope>NUCLEOTIDE SEQUENCE [LARGE SCALE GENOMIC DNA]</scope>
    <source>
        <strain evidence="2 3">Gsoil 818</strain>
    </source>
</reference>
<dbReference type="Proteomes" id="UP000279994">
    <property type="component" value="Unassembled WGS sequence"/>
</dbReference>
<evidence type="ECO:0000313" key="3">
    <source>
        <dbReference type="Proteomes" id="UP000279994"/>
    </source>
</evidence>
<organism evidence="2 3">
    <name type="scientific">Nocardioides pocheonensis</name>
    <dbReference type="NCBI Taxonomy" id="661485"/>
    <lineage>
        <taxon>Bacteria</taxon>
        <taxon>Bacillati</taxon>
        <taxon>Actinomycetota</taxon>
        <taxon>Actinomycetes</taxon>
        <taxon>Propionibacteriales</taxon>
        <taxon>Nocardioidaceae</taxon>
        <taxon>Nocardioides</taxon>
    </lineage>
</organism>
<evidence type="ECO:0000313" key="2">
    <source>
        <dbReference type="EMBL" id="RNM11112.1"/>
    </source>
</evidence>
<protein>
    <submittedName>
        <fullName evidence="2">Uncharacterized protein</fullName>
    </submittedName>
</protein>
<comment type="caution">
    <text evidence="2">The sequence shown here is derived from an EMBL/GenBank/DDBJ whole genome shotgun (WGS) entry which is preliminary data.</text>
</comment>
<accession>A0A3N0GG17</accession>
<sequence>MAMNPTQQVAPAGRPVSPQVDRAASCGCGQDLECCSAGHCPRCGTQLGSSRFEATGFWQAA</sequence>
<feature type="region of interest" description="Disordered" evidence="1">
    <location>
        <begin position="1"/>
        <end position="22"/>
    </location>
</feature>